<dbReference type="EMBL" id="CAICTM010000667">
    <property type="protein sequence ID" value="CAB9514678.1"/>
    <property type="molecule type" value="Genomic_DNA"/>
</dbReference>
<reference evidence="5" key="1">
    <citation type="submission" date="2020-06" db="EMBL/GenBank/DDBJ databases">
        <authorList>
            <consortium name="Plant Systems Biology data submission"/>
        </authorList>
    </citation>
    <scope>NUCLEOTIDE SEQUENCE</scope>
    <source>
        <strain evidence="5">D6</strain>
    </source>
</reference>
<evidence type="ECO:0000259" key="4">
    <source>
        <dbReference type="SMART" id="SM00228"/>
    </source>
</evidence>
<dbReference type="OrthoDB" id="2187496at2759"/>
<feature type="domain" description="PDZ" evidence="4">
    <location>
        <begin position="240"/>
        <end position="308"/>
    </location>
</feature>
<dbReference type="SUPFAM" id="SSF50156">
    <property type="entry name" value="PDZ domain-like"/>
    <property type="match status" value="1"/>
</dbReference>
<sequence>MAIWLLLLLLVAPSTVLGYCRRDKSCSSFDVSECNGQYGCWAQITSSNCHTTYHNTGGSYYSCSKSCETKYSEDCSILFAEEKCKRKNNCEWKGGGVDASVIGLAILFPILGIIIFGGCFYLCWQNGNCCCKTKNRGEWSTPVKDENEDDVVADMPDDLERVVVEEAVPNHPSCDPNSSAIISEDDIMEEPEDAYAFHAGSGHSTNNSIANDTTAIIKEDYKDPVTGMVTITVHKPTKDTMVGISFQQECGPVISGIKEFGLLQGSNLEVGMRVIKVNGMDCSESAEYCTMLLMSIKGDLSIVAKWDPTSSSLANETSTALIVEDYKDPRTGMVTITMHKPTKDAMVGISFQREHGPVISGINEFGLLQGTNLEVGMRVVAVNGMDCSESAEYCNMLLRNISGDLTIVAKWDDEGRLEKAGYHAAKGTRSTTNMVHPDDGAQEPKLPQPVKSEYFDTRLDGEKDAGTIVLNSKGLAYYGEKKVKVAWSNIQKHLGNAAGRPKALLKITHRIRNKSYQFQMKDREDLDRIRNDIKEHLRIHSSENLGRDSFTSHTADASTTSFLHDSTASFADGNMVDPPV</sequence>
<dbReference type="Proteomes" id="UP001153069">
    <property type="component" value="Unassembled WGS sequence"/>
</dbReference>
<accession>A0A9N8HLA0</accession>
<keyword evidence="2" id="KW-0472">Membrane</keyword>
<feature type="region of interest" description="Disordered" evidence="1">
    <location>
        <begin position="429"/>
        <end position="448"/>
    </location>
</feature>
<keyword evidence="2" id="KW-1133">Transmembrane helix</keyword>
<organism evidence="5 6">
    <name type="scientific">Seminavis robusta</name>
    <dbReference type="NCBI Taxonomy" id="568900"/>
    <lineage>
        <taxon>Eukaryota</taxon>
        <taxon>Sar</taxon>
        <taxon>Stramenopiles</taxon>
        <taxon>Ochrophyta</taxon>
        <taxon>Bacillariophyta</taxon>
        <taxon>Bacillariophyceae</taxon>
        <taxon>Bacillariophycidae</taxon>
        <taxon>Naviculales</taxon>
        <taxon>Naviculaceae</taxon>
        <taxon>Seminavis</taxon>
    </lineage>
</organism>
<dbReference type="SMART" id="SM00228">
    <property type="entry name" value="PDZ"/>
    <property type="match status" value="2"/>
</dbReference>
<evidence type="ECO:0000313" key="6">
    <source>
        <dbReference type="Proteomes" id="UP001153069"/>
    </source>
</evidence>
<name>A0A9N8HLA0_9STRA</name>
<evidence type="ECO:0000256" key="3">
    <source>
        <dbReference type="SAM" id="SignalP"/>
    </source>
</evidence>
<comment type="caution">
    <text evidence="5">The sequence shown here is derived from an EMBL/GenBank/DDBJ whole genome shotgun (WGS) entry which is preliminary data.</text>
</comment>
<keyword evidence="3" id="KW-0732">Signal</keyword>
<feature type="transmembrane region" description="Helical" evidence="2">
    <location>
        <begin position="101"/>
        <end position="124"/>
    </location>
</feature>
<keyword evidence="6" id="KW-1185">Reference proteome</keyword>
<feature type="chain" id="PRO_5040320253" description="PDZ domain-containing protein" evidence="3">
    <location>
        <begin position="19"/>
        <end position="580"/>
    </location>
</feature>
<gene>
    <name evidence="5" type="ORF">SEMRO_668_G184310.1</name>
</gene>
<dbReference type="InterPro" id="IPR001478">
    <property type="entry name" value="PDZ"/>
</dbReference>
<evidence type="ECO:0000256" key="1">
    <source>
        <dbReference type="SAM" id="MobiDB-lite"/>
    </source>
</evidence>
<evidence type="ECO:0000313" key="5">
    <source>
        <dbReference type="EMBL" id="CAB9514678.1"/>
    </source>
</evidence>
<feature type="domain" description="PDZ" evidence="4">
    <location>
        <begin position="345"/>
        <end position="413"/>
    </location>
</feature>
<keyword evidence="2" id="KW-0812">Transmembrane</keyword>
<dbReference type="AlphaFoldDB" id="A0A9N8HLA0"/>
<protein>
    <recommendedName>
        <fullName evidence="4">PDZ domain-containing protein</fullName>
    </recommendedName>
</protein>
<feature type="signal peptide" evidence="3">
    <location>
        <begin position="1"/>
        <end position="18"/>
    </location>
</feature>
<dbReference type="InterPro" id="IPR036034">
    <property type="entry name" value="PDZ_sf"/>
</dbReference>
<proteinExistence type="predicted"/>
<evidence type="ECO:0000256" key="2">
    <source>
        <dbReference type="SAM" id="Phobius"/>
    </source>
</evidence>